<dbReference type="Pfam" id="PF02472">
    <property type="entry name" value="ExbD"/>
    <property type="match status" value="1"/>
</dbReference>
<evidence type="ECO:0000256" key="1">
    <source>
        <dbReference type="ARBA" id="ARBA00004162"/>
    </source>
</evidence>
<evidence type="ECO:0000256" key="4">
    <source>
        <dbReference type="ARBA" id="ARBA00022692"/>
    </source>
</evidence>
<comment type="similarity">
    <text evidence="2 7">Belongs to the ExbD/TolR family.</text>
</comment>
<dbReference type="GO" id="GO:0022857">
    <property type="term" value="F:transmembrane transporter activity"/>
    <property type="evidence" value="ECO:0007669"/>
    <property type="project" value="InterPro"/>
</dbReference>
<evidence type="ECO:0000256" key="3">
    <source>
        <dbReference type="ARBA" id="ARBA00022475"/>
    </source>
</evidence>
<evidence type="ECO:0000256" key="8">
    <source>
        <dbReference type="SAM" id="Phobius"/>
    </source>
</evidence>
<evidence type="ECO:0000313" key="10">
    <source>
        <dbReference type="Proteomes" id="UP000248330"/>
    </source>
</evidence>
<evidence type="ECO:0000256" key="5">
    <source>
        <dbReference type="ARBA" id="ARBA00022989"/>
    </source>
</evidence>
<sequence length="135" mass="14894">MKILTQLPQEEDDSAIDLTPMLDVVFIMLIFFIVTASFLKESGFEVNKPAVQQQPPTEESQSIVVKIMADGQIFIGPRRVDVRSVRPNIERLRAEKPDAPVVVQAHAEARNELLVKAMDAARLAGAADVSIAELK</sequence>
<dbReference type="PANTHER" id="PTHR30558:SF13">
    <property type="entry name" value="BIOPOLYMER TRANSPORT PROTEIN EXBD2"/>
    <property type="match status" value="1"/>
</dbReference>
<dbReference type="Proteomes" id="UP000248330">
    <property type="component" value="Unassembled WGS sequence"/>
</dbReference>
<gene>
    <name evidence="9" type="ORF">C8D93_1244</name>
</gene>
<dbReference type="OrthoDB" id="9793581at2"/>
<name>A0A318DZ20_9GAMM</name>
<keyword evidence="4 7" id="KW-0812">Transmembrane</keyword>
<comment type="caution">
    <text evidence="9">The sequence shown here is derived from an EMBL/GenBank/DDBJ whole genome shotgun (WGS) entry which is preliminary data.</text>
</comment>
<protein>
    <submittedName>
        <fullName evidence="9">Outer membrane transport energization protein ExbD</fullName>
    </submittedName>
</protein>
<evidence type="ECO:0000313" key="9">
    <source>
        <dbReference type="EMBL" id="PXV62879.1"/>
    </source>
</evidence>
<organism evidence="9 10">
    <name type="scientific">Sinimarinibacterium flocculans</name>
    <dbReference type="NCBI Taxonomy" id="985250"/>
    <lineage>
        <taxon>Bacteria</taxon>
        <taxon>Pseudomonadati</taxon>
        <taxon>Pseudomonadota</taxon>
        <taxon>Gammaproteobacteria</taxon>
        <taxon>Nevskiales</taxon>
        <taxon>Nevskiaceae</taxon>
        <taxon>Sinimarinibacterium</taxon>
    </lineage>
</organism>
<accession>A0A318DZ20</accession>
<feature type="transmembrane region" description="Helical" evidence="8">
    <location>
        <begin position="20"/>
        <end position="39"/>
    </location>
</feature>
<dbReference type="EMBL" id="QICN01000024">
    <property type="protein sequence ID" value="PXV62879.1"/>
    <property type="molecule type" value="Genomic_DNA"/>
</dbReference>
<proteinExistence type="inferred from homology"/>
<dbReference type="GO" id="GO:0005886">
    <property type="term" value="C:plasma membrane"/>
    <property type="evidence" value="ECO:0007669"/>
    <property type="project" value="UniProtKB-SubCell"/>
</dbReference>
<keyword evidence="5 8" id="KW-1133">Transmembrane helix</keyword>
<keyword evidence="3" id="KW-1003">Cell membrane</keyword>
<keyword evidence="7" id="KW-0653">Protein transport</keyword>
<dbReference type="InterPro" id="IPR003400">
    <property type="entry name" value="ExbD"/>
</dbReference>
<dbReference type="RefSeq" id="WP_110267059.1">
    <property type="nucleotide sequence ID" value="NZ_CAWNXA010000024.1"/>
</dbReference>
<comment type="subcellular location">
    <subcellularLocation>
        <location evidence="1">Cell membrane</location>
        <topology evidence="1">Single-pass membrane protein</topology>
    </subcellularLocation>
    <subcellularLocation>
        <location evidence="7">Cell membrane</location>
        <topology evidence="7">Single-pass type II membrane protein</topology>
    </subcellularLocation>
</comment>
<dbReference type="GO" id="GO:0015031">
    <property type="term" value="P:protein transport"/>
    <property type="evidence" value="ECO:0007669"/>
    <property type="project" value="UniProtKB-KW"/>
</dbReference>
<evidence type="ECO:0000256" key="6">
    <source>
        <dbReference type="ARBA" id="ARBA00023136"/>
    </source>
</evidence>
<evidence type="ECO:0000256" key="2">
    <source>
        <dbReference type="ARBA" id="ARBA00005811"/>
    </source>
</evidence>
<keyword evidence="6 8" id="KW-0472">Membrane</keyword>
<dbReference type="PANTHER" id="PTHR30558">
    <property type="entry name" value="EXBD MEMBRANE COMPONENT OF PMF-DRIVEN MACROMOLECULE IMPORT SYSTEM"/>
    <property type="match status" value="1"/>
</dbReference>
<reference evidence="9 10" key="1">
    <citation type="submission" date="2018-04" db="EMBL/GenBank/DDBJ databases">
        <title>Genomic Encyclopedia of Type Strains, Phase IV (KMG-IV): sequencing the most valuable type-strain genomes for metagenomic binning, comparative biology and taxonomic classification.</title>
        <authorList>
            <person name="Goeker M."/>
        </authorList>
    </citation>
    <scope>NUCLEOTIDE SEQUENCE [LARGE SCALE GENOMIC DNA]</scope>
    <source>
        <strain evidence="9 10">DSM 104150</strain>
    </source>
</reference>
<dbReference type="AlphaFoldDB" id="A0A318DZ20"/>
<keyword evidence="7" id="KW-0813">Transport</keyword>
<evidence type="ECO:0000256" key="7">
    <source>
        <dbReference type="RuleBase" id="RU003879"/>
    </source>
</evidence>
<dbReference type="Gene3D" id="3.30.420.270">
    <property type="match status" value="1"/>
</dbReference>
<keyword evidence="10" id="KW-1185">Reference proteome</keyword>